<accession>A0A4R2JYR3</accession>
<feature type="signal peptide" evidence="1">
    <location>
        <begin position="1"/>
        <end position="23"/>
    </location>
</feature>
<proteinExistence type="predicted"/>
<sequence>MRRSMSRRCGYVIALVTSMVAVAPTATTQAEPVVSQSFRLTAAAAFDVSPPLRDLAKTTIPTTTAAISERGPVVADKGHSADGALQDNARRAQDPLEQISPPRINFEGIANSANPTLISPPDPDGDVGPNHYVQVVNVQYAVYSKTGLRLAGPAQIGTLFAGFPINDCTGFNGDAIVLYDQHADRWLITQFTVTGPQYWNCVAVSTGPDPTGTYFRYAFSTGPNFPDYPKYGVYPDSYFLSTREFAQGTSFVGIGAYALEKHRMLAGDPTARAISFVLPPGDTPWLTGDGLLPTDWDGNRPPGRATPNWFVGSQDDNGPYGAPSDALNVFEFNVDWRPSPRATFGLAAQLPVASFDSIFPCDPAPNTRDCIAQPGTTNKLDILSYRQRPTWRLAYRNFGGYESLVTNQSVEARPGEAGVRWYELRRPRGAATPSLFQQGTFAPGDGVQRWMGSVAQDKNGNIALGYSVSNGTDVFPGIRYTGRLAGDPAGVLARGEQTLINGTGSQLVSSRWGDYTSLHVDPSDDCTFWYTNEYFATSSPNGCQTRIGSFKFPSCRF</sequence>
<organism evidence="2 3">
    <name type="scientific">Actinocrispum wychmicini</name>
    <dbReference type="NCBI Taxonomy" id="1213861"/>
    <lineage>
        <taxon>Bacteria</taxon>
        <taxon>Bacillati</taxon>
        <taxon>Actinomycetota</taxon>
        <taxon>Actinomycetes</taxon>
        <taxon>Pseudonocardiales</taxon>
        <taxon>Pseudonocardiaceae</taxon>
        <taxon>Actinocrispum</taxon>
    </lineage>
</organism>
<protein>
    <recommendedName>
        <fullName evidence="4">Secreted protein</fullName>
    </recommendedName>
</protein>
<gene>
    <name evidence="2" type="ORF">EV192_10496</name>
</gene>
<evidence type="ECO:0000313" key="2">
    <source>
        <dbReference type="EMBL" id="TCO59255.1"/>
    </source>
</evidence>
<evidence type="ECO:0000313" key="3">
    <source>
        <dbReference type="Proteomes" id="UP000295680"/>
    </source>
</evidence>
<dbReference type="EMBL" id="SLWS01000004">
    <property type="protein sequence ID" value="TCO59255.1"/>
    <property type="molecule type" value="Genomic_DNA"/>
</dbReference>
<keyword evidence="3" id="KW-1185">Reference proteome</keyword>
<comment type="caution">
    <text evidence="2">The sequence shown here is derived from an EMBL/GenBank/DDBJ whole genome shotgun (WGS) entry which is preliminary data.</text>
</comment>
<name>A0A4R2JYR3_9PSEU</name>
<evidence type="ECO:0008006" key="4">
    <source>
        <dbReference type="Google" id="ProtNLM"/>
    </source>
</evidence>
<dbReference type="AlphaFoldDB" id="A0A4R2JYR3"/>
<evidence type="ECO:0000256" key="1">
    <source>
        <dbReference type="SAM" id="SignalP"/>
    </source>
</evidence>
<feature type="chain" id="PRO_5038459345" description="Secreted protein" evidence="1">
    <location>
        <begin position="24"/>
        <end position="557"/>
    </location>
</feature>
<dbReference type="Proteomes" id="UP000295680">
    <property type="component" value="Unassembled WGS sequence"/>
</dbReference>
<reference evidence="2 3" key="1">
    <citation type="submission" date="2019-03" db="EMBL/GenBank/DDBJ databases">
        <title>Genomic Encyclopedia of Type Strains, Phase IV (KMG-IV): sequencing the most valuable type-strain genomes for metagenomic binning, comparative biology and taxonomic classification.</title>
        <authorList>
            <person name="Goeker M."/>
        </authorList>
    </citation>
    <scope>NUCLEOTIDE SEQUENCE [LARGE SCALE GENOMIC DNA]</scope>
    <source>
        <strain evidence="2 3">DSM 45934</strain>
    </source>
</reference>
<keyword evidence="1" id="KW-0732">Signal</keyword>